<feature type="compositionally biased region" description="Low complexity" evidence="1">
    <location>
        <begin position="10"/>
        <end position="21"/>
    </location>
</feature>
<feature type="compositionally biased region" description="Low complexity" evidence="1">
    <location>
        <begin position="29"/>
        <end position="45"/>
    </location>
</feature>
<keyword evidence="3" id="KW-1185">Reference proteome</keyword>
<sequence>MASTATTGPADADNADSSKSSLWANGEPTTTITISTTSAGTTTTTTHDRTGKVIDGCLQVRRTTRTMMTDLTITTTTCVTPRSLGTDLKYARALAGEPPVSQECSRSRSRSPSAVK</sequence>
<proteinExistence type="predicted"/>
<evidence type="ECO:0000313" key="2">
    <source>
        <dbReference type="EMBL" id="CAE8587133.1"/>
    </source>
</evidence>
<gene>
    <name evidence="2" type="ORF">PGLA1383_LOCUS5984</name>
</gene>
<feature type="region of interest" description="Disordered" evidence="1">
    <location>
        <begin position="95"/>
        <end position="116"/>
    </location>
</feature>
<organism evidence="2 3">
    <name type="scientific">Polarella glacialis</name>
    <name type="common">Dinoflagellate</name>
    <dbReference type="NCBI Taxonomy" id="89957"/>
    <lineage>
        <taxon>Eukaryota</taxon>
        <taxon>Sar</taxon>
        <taxon>Alveolata</taxon>
        <taxon>Dinophyceae</taxon>
        <taxon>Suessiales</taxon>
        <taxon>Suessiaceae</taxon>
        <taxon>Polarella</taxon>
    </lineage>
</organism>
<protein>
    <submittedName>
        <fullName evidence="2">Uncharacterized protein</fullName>
    </submittedName>
</protein>
<comment type="caution">
    <text evidence="2">The sequence shown here is derived from an EMBL/GenBank/DDBJ whole genome shotgun (WGS) entry which is preliminary data.</text>
</comment>
<accession>A0A813DLY1</accession>
<dbReference type="AlphaFoldDB" id="A0A813DLY1"/>
<evidence type="ECO:0000313" key="3">
    <source>
        <dbReference type="Proteomes" id="UP000654075"/>
    </source>
</evidence>
<reference evidence="2" key="1">
    <citation type="submission" date="2021-02" db="EMBL/GenBank/DDBJ databases">
        <authorList>
            <person name="Dougan E. K."/>
            <person name="Rhodes N."/>
            <person name="Thang M."/>
            <person name="Chan C."/>
        </authorList>
    </citation>
    <scope>NUCLEOTIDE SEQUENCE</scope>
</reference>
<dbReference type="Proteomes" id="UP000654075">
    <property type="component" value="Unassembled WGS sequence"/>
</dbReference>
<name>A0A813DLY1_POLGL</name>
<dbReference type="EMBL" id="CAJNNV010002409">
    <property type="protein sequence ID" value="CAE8587133.1"/>
    <property type="molecule type" value="Genomic_DNA"/>
</dbReference>
<evidence type="ECO:0000256" key="1">
    <source>
        <dbReference type="SAM" id="MobiDB-lite"/>
    </source>
</evidence>
<feature type="region of interest" description="Disordered" evidence="1">
    <location>
        <begin position="1"/>
        <end position="49"/>
    </location>
</feature>